<sequence length="742" mass="77755">MDLPRSDARAKITGRALYTQDHYPQGMLHGVVVRSAIARGCVVALRLEKARSAPGVLAVLGPDDVPDRLFGDVEPDEPMLASDDVRFAGQPIALVAANSREQALAAAALVEVTYDELEPVVTLVAAIAPDAPQVRRGQSNVLAPSRVVRGDAAAAFERSDVTVIETSITSQRAHQGYIELRSALAEIDQDGHLVVTMTSQAPYQVRASLASIFDLPLTDVVVRVPTFGGGFGGKLHQGMAPYAAALALATRRPVQVVCPRGEDMQASNPRESSLVTVASAVTKDGTIVGRRVKGYFDSGAYVVDTPYITAMGAMQAVGPYAVDAVVSEVHAVSTNLQPTGSFRSPSGPQMAFALERHMDTIARDLGLDPVELRRRNLVRDGSLGPTGQILSNPPIAECIDAVERQLAQWRKEADATPARDHHRHGFGLAAAWWFTAPGASAVHVRMEDDGGVTVHSGAVEIGTGAVVSGVRALVAQALSVDPSVVRVVNGGTRAAPADFGSEGSRTLYGAGSAAIAAIADVKAALAAHLEVDVSDVDLDAGMVGIRGVPTSMRPLGDVVREAGAAAGPVVGRGRFQAQSVAFDASTAEGMLIPAFHEPTFHCQGAWVEVDDELGLVRVRKYVAAHDVGHVIDWQGLKGQVEGGIVQGLGYALLEEIHADSKGRVINPNLVDYRLPTAGDVPDEIVIHAVVTVPSTEGPLGAKGIGEAPIILPGAVIAAAVEDAIDRHVTRLPIDPAALCLER</sequence>
<dbReference type="Gene3D" id="3.30.365.10">
    <property type="entry name" value="Aldehyde oxidase/xanthine dehydrogenase, molybdopterin binding domain"/>
    <property type="match status" value="4"/>
</dbReference>
<gene>
    <name evidence="2" type="ORF">IEZ26_06500</name>
</gene>
<dbReference type="SMART" id="SM01008">
    <property type="entry name" value="Ald_Xan_dh_C"/>
    <property type="match status" value="1"/>
</dbReference>
<dbReference type="InterPro" id="IPR036856">
    <property type="entry name" value="Ald_Oxase/Xan_DH_a/b_sf"/>
</dbReference>
<dbReference type="SUPFAM" id="SSF54665">
    <property type="entry name" value="CO dehydrogenase molybdoprotein N-domain-like"/>
    <property type="match status" value="1"/>
</dbReference>
<dbReference type="Pfam" id="PF02738">
    <property type="entry name" value="MoCoBD_1"/>
    <property type="match status" value="1"/>
</dbReference>
<proteinExistence type="predicted"/>
<protein>
    <submittedName>
        <fullName evidence="2">Xanthine dehydrogenase family protein molybdopterin-binding subunit</fullName>
    </submittedName>
</protein>
<name>A0ABR8N8R4_9ACTN</name>
<evidence type="ECO:0000313" key="3">
    <source>
        <dbReference type="Proteomes" id="UP000618818"/>
    </source>
</evidence>
<dbReference type="PANTHER" id="PTHR11908:SF157">
    <property type="entry name" value="XANTHINE DEHYDROGENASE SUBUNIT D-RELATED"/>
    <property type="match status" value="1"/>
</dbReference>
<dbReference type="InterPro" id="IPR016208">
    <property type="entry name" value="Ald_Oxase/xanthine_DH-like"/>
</dbReference>
<dbReference type="Proteomes" id="UP000618818">
    <property type="component" value="Unassembled WGS sequence"/>
</dbReference>
<dbReference type="InterPro" id="IPR046867">
    <property type="entry name" value="AldOxase/xan_DH_MoCoBD2"/>
</dbReference>
<dbReference type="Pfam" id="PF20256">
    <property type="entry name" value="MoCoBD_2"/>
    <property type="match status" value="1"/>
</dbReference>
<dbReference type="EMBL" id="JACXYZ010000001">
    <property type="protein sequence ID" value="MBD3924265.1"/>
    <property type="molecule type" value="Genomic_DNA"/>
</dbReference>
<dbReference type="Pfam" id="PF01315">
    <property type="entry name" value="Ald_Xan_dh_C"/>
    <property type="match status" value="1"/>
</dbReference>
<feature type="domain" description="Aldehyde oxidase/xanthine dehydrogenase a/b hammerhead" evidence="1">
    <location>
        <begin position="13"/>
        <end position="118"/>
    </location>
</feature>
<accession>A0ABR8N8R4</accession>
<dbReference type="InterPro" id="IPR000674">
    <property type="entry name" value="Ald_Oxase/Xan_DH_a/b"/>
</dbReference>
<keyword evidence="3" id="KW-1185">Reference proteome</keyword>
<comment type="caution">
    <text evidence="2">The sequence shown here is derived from an EMBL/GenBank/DDBJ whole genome shotgun (WGS) entry which is preliminary data.</text>
</comment>
<dbReference type="SUPFAM" id="SSF56003">
    <property type="entry name" value="Molybdenum cofactor-binding domain"/>
    <property type="match status" value="1"/>
</dbReference>
<reference evidence="2 3" key="1">
    <citation type="submission" date="2020-09" db="EMBL/GenBank/DDBJ databases">
        <title>novel species in genus Nocardioides.</title>
        <authorList>
            <person name="Zhang G."/>
        </authorList>
    </citation>
    <scope>NUCLEOTIDE SEQUENCE [LARGE SCALE GENOMIC DNA]</scope>
    <source>
        <strain evidence="2 3">KCTC 39551</strain>
    </source>
</reference>
<dbReference type="InterPro" id="IPR008274">
    <property type="entry name" value="AldOxase/xan_DH_MoCoBD1"/>
</dbReference>
<evidence type="ECO:0000313" key="2">
    <source>
        <dbReference type="EMBL" id="MBD3924265.1"/>
    </source>
</evidence>
<dbReference type="InterPro" id="IPR037165">
    <property type="entry name" value="AldOxase/xan_DH_Mopterin-bd_sf"/>
</dbReference>
<organism evidence="2 3">
    <name type="scientific">Nocardioides cavernae</name>
    <dbReference type="NCBI Taxonomy" id="1921566"/>
    <lineage>
        <taxon>Bacteria</taxon>
        <taxon>Bacillati</taxon>
        <taxon>Actinomycetota</taxon>
        <taxon>Actinomycetes</taxon>
        <taxon>Propionibacteriales</taxon>
        <taxon>Nocardioidaceae</taxon>
        <taxon>Nocardioides</taxon>
    </lineage>
</organism>
<dbReference type="PANTHER" id="PTHR11908">
    <property type="entry name" value="XANTHINE DEHYDROGENASE"/>
    <property type="match status" value="1"/>
</dbReference>
<dbReference type="RefSeq" id="WP_191194052.1">
    <property type="nucleotide sequence ID" value="NZ_JACXYZ010000001.1"/>
</dbReference>
<evidence type="ECO:0000259" key="1">
    <source>
        <dbReference type="SMART" id="SM01008"/>
    </source>
</evidence>
<dbReference type="Gene3D" id="3.90.1170.50">
    <property type="entry name" value="Aldehyde oxidase/xanthine dehydrogenase, a/b hammerhead"/>
    <property type="match status" value="1"/>
</dbReference>